<accession>A0A9X2GC77</accession>
<evidence type="ECO:0000259" key="3">
    <source>
        <dbReference type="Pfam" id="PF05193"/>
    </source>
</evidence>
<dbReference type="GO" id="GO:0046872">
    <property type="term" value="F:metal ion binding"/>
    <property type="evidence" value="ECO:0007669"/>
    <property type="project" value="InterPro"/>
</dbReference>
<dbReference type="Proteomes" id="UP001139493">
    <property type="component" value="Unassembled WGS sequence"/>
</dbReference>
<dbReference type="Pfam" id="PF05193">
    <property type="entry name" value="Peptidase_M16_C"/>
    <property type="match status" value="1"/>
</dbReference>
<gene>
    <name evidence="4" type="ORF">APR03_003194</name>
</gene>
<keyword evidence="2" id="KW-0812">Transmembrane</keyword>
<comment type="caution">
    <text evidence="4">The sequence shown here is derived from an EMBL/GenBank/DDBJ whole genome shotgun (WGS) entry which is preliminary data.</text>
</comment>
<evidence type="ECO:0000313" key="4">
    <source>
        <dbReference type="EMBL" id="MCP2265836.1"/>
    </source>
</evidence>
<dbReference type="InterPro" id="IPR007863">
    <property type="entry name" value="Peptidase_M16_C"/>
</dbReference>
<dbReference type="Gene3D" id="3.30.830.10">
    <property type="entry name" value="Metalloenzyme, LuxS/M16 peptidase-like"/>
    <property type="match status" value="1"/>
</dbReference>
<dbReference type="EMBL" id="JAMTCS010000009">
    <property type="protein sequence ID" value="MCP2265836.1"/>
    <property type="molecule type" value="Genomic_DNA"/>
</dbReference>
<feature type="transmembrane region" description="Helical" evidence="2">
    <location>
        <begin position="506"/>
        <end position="538"/>
    </location>
</feature>
<reference evidence="4" key="1">
    <citation type="submission" date="2022-06" db="EMBL/GenBank/DDBJ databases">
        <title>Genomic Encyclopedia of Archaeal and Bacterial Type Strains, Phase II (KMG-II): from individual species to whole genera.</title>
        <authorList>
            <person name="Goeker M."/>
        </authorList>
    </citation>
    <scope>NUCLEOTIDE SEQUENCE</scope>
    <source>
        <strain evidence="4">DSM 26652</strain>
    </source>
</reference>
<keyword evidence="2" id="KW-1133">Transmembrane helix</keyword>
<evidence type="ECO:0000313" key="5">
    <source>
        <dbReference type="Proteomes" id="UP001139493"/>
    </source>
</evidence>
<feature type="compositionally biased region" description="Basic and acidic residues" evidence="1">
    <location>
        <begin position="471"/>
        <end position="481"/>
    </location>
</feature>
<proteinExistence type="predicted"/>
<feature type="region of interest" description="Disordered" evidence="1">
    <location>
        <begin position="471"/>
        <end position="490"/>
    </location>
</feature>
<keyword evidence="5" id="KW-1185">Reference proteome</keyword>
<evidence type="ECO:0000256" key="2">
    <source>
        <dbReference type="SAM" id="Phobius"/>
    </source>
</evidence>
<feature type="domain" description="Peptidase M16 C-terminal" evidence="3">
    <location>
        <begin position="218"/>
        <end position="293"/>
    </location>
</feature>
<name>A0A9X2GC77_9MICO</name>
<sequence length="578" mass="61261">MTGQVQVRELFARRPGTTEGGLLFRVGYADETLPTSGITSLVVALALRAAERPGLDVGASVGPVVTEVRVTGTPDRVRTTLRDVALALSDLPVRHRATEARALAERAGEVVPVPLWRFGHQGYGLGPGRYLGLHRVTDGDLRAWARERFTAADAVVWSRGEEALGPEVPLPGAPAGSAARSAPAVPEAAWSLPAEAHAGGTSVIWDAVVPAVPAAPVLAEVARRALFQSLRHDRGWTYDVAASAGLLDGRHAAFRLSAGLRQETADQATGEFLDTWGRLRHAVPDEELAVARAHLLLTFDEPRQEAVWVREDALLTVLGRPVPTPAERRAALEAVTADDVVGLARQAWDTGLLVTPVREGWAGTSVVPRGAGEPVEGRSFARLDADAAVVIGQDGATLRVGAARTTVRFADAAAVVAYPDGGRLLVGLDGTEIPFEPTLHDDLTVSDVATLVDDRVSSELVIPVPRERAPERPDRAAIEQRRRSRAARRAAENGRSRLSRVEVVRLIAALALIPGLLVAVGGVAVCAGGLVLTLVAWIDVGPQPWGLPVLLAAVGGASGVLTWLCWRGLDRLRVGIRF</sequence>
<dbReference type="InterPro" id="IPR011249">
    <property type="entry name" value="Metalloenz_LuxS/M16"/>
</dbReference>
<dbReference type="SUPFAM" id="SSF63411">
    <property type="entry name" value="LuxS/MPP-like metallohydrolase"/>
    <property type="match status" value="1"/>
</dbReference>
<dbReference type="AlphaFoldDB" id="A0A9X2GC77"/>
<organism evidence="4 5">
    <name type="scientific">Promicromonospora thailandica</name>
    <dbReference type="NCBI Taxonomy" id="765201"/>
    <lineage>
        <taxon>Bacteria</taxon>
        <taxon>Bacillati</taxon>
        <taxon>Actinomycetota</taxon>
        <taxon>Actinomycetes</taxon>
        <taxon>Micrococcales</taxon>
        <taxon>Promicromonosporaceae</taxon>
        <taxon>Promicromonospora</taxon>
    </lineage>
</organism>
<feature type="transmembrane region" description="Helical" evidence="2">
    <location>
        <begin position="544"/>
        <end position="566"/>
    </location>
</feature>
<protein>
    <submittedName>
        <fullName evidence="4">Zn-dependent peptidase</fullName>
    </submittedName>
</protein>
<dbReference type="RefSeq" id="WP_253837220.1">
    <property type="nucleotide sequence ID" value="NZ_JAMTCS010000009.1"/>
</dbReference>
<keyword evidence="2" id="KW-0472">Membrane</keyword>
<evidence type="ECO:0000256" key="1">
    <source>
        <dbReference type="SAM" id="MobiDB-lite"/>
    </source>
</evidence>